<dbReference type="InterPro" id="IPR012373">
    <property type="entry name" value="Ferrdict_sens_TM"/>
</dbReference>
<keyword evidence="5" id="KW-1185">Reference proteome</keyword>
<dbReference type="STRING" id="475255.SAMN04488101_101362"/>
<reference evidence="4 5" key="1">
    <citation type="submission" date="2017-04" db="EMBL/GenBank/DDBJ databases">
        <authorList>
            <person name="Afonso C.L."/>
            <person name="Miller P.J."/>
            <person name="Scott M.A."/>
            <person name="Spackman E."/>
            <person name="Goraichik I."/>
            <person name="Dimitrov K.M."/>
            <person name="Suarez D.L."/>
            <person name="Swayne D.E."/>
        </authorList>
    </citation>
    <scope>NUCLEOTIDE SEQUENCE [LARGE SCALE GENOMIC DNA]</scope>
    <source>
        <strain evidence="4 5">DSM 19625</strain>
    </source>
</reference>
<evidence type="ECO:0000256" key="1">
    <source>
        <dbReference type="SAM" id="Phobius"/>
    </source>
</evidence>
<organism evidence="4 5">
    <name type="scientific">Pedobacter nyackensis</name>
    <dbReference type="NCBI Taxonomy" id="475255"/>
    <lineage>
        <taxon>Bacteria</taxon>
        <taxon>Pseudomonadati</taxon>
        <taxon>Bacteroidota</taxon>
        <taxon>Sphingobacteriia</taxon>
        <taxon>Sphingobacteriales</taxon>
        <taxon>Sphingobacteriaceae</taxon>
        <taxon>Pedobacter</taxon>
    </lineage>
</organism>
<keyword evidence="1" id="KW-1133">Transmembrane helix</keyword>
<keyword evidence="1" id="KW-0472">Membrane</keyword>
<dbReference type="Gene3D" id="3.55.50.30">
    <property type="match status" value="1"/>
</dbReference>
<dbReference type="GO" id="GO:0016989">
    <property type="term" value="F:sigma factor antagonist activity"/>
    <property type="evidence" value="ECO:0007669"/>
    <property type="project" value="TreeGrafter"/>
</dbReference>
<dbReference type="PANTHER" id="PTHR30273:SF2">
    <property type="entry name" value="PROTEIN FECR"/>
    <property type="match status" value="1"/>
</dbReference>
<feature type="transmembrane region" description="Helical" evidence="1">
    <location>
        <begin position="88"/>
        <end position="106"/>
    </location>
</feature>
<dbReference type="Gene3D" id="2.60.120.1440">
    <property type="match status" value="1"/>
</dbReference>
<feature type="domain" description="Protein FecR C-terminal" evidence="3">
    <location>
        <begin position="309"/>
        <end position="376"/>
    </location>
</feature>
<dbReference type="RefSeq" id="WP_084286941.1">
    <property type="nucleotide sequence ID" value="NZ_FWYB01000001.1"/>
</dbReference>
<dbReference type="Proteomes" id="UP000192678">
    <property type="component" value="Unassembled WGS sequence"/>
</dbReference>
<gene>
    <name evidence="4" type="ORF">SAMN04488101_101362</name>
</gene>
<feature type="domain" description="FecR protein" evidence="2">
    <location>
        <begin position="182"/>
        <end position="266"/>
    </location>
</feature>
<dbReference type="InterPro" id="IPR032508">
    <property type="entry name" value="FecR_C"/>
</dbReference>
<dbReference type="OrthoDB" id="1099963at2"/>
<evidence type="ECO:0000313" key="5">
    <source>
        <dbReference type="Proteomes" id="UP000192678"/>
    </source>
</evidence>
<dbReference type="Pfam" id="PF16344">
    <property type="entry name" value="FecR_C"/>
    <property type="match status" value="1"/>
</dbReference>
<sequence>MESSKEHISNLLIDKITGMISPEDDLRLNLMLDNDPEVQKEWESLKQKFSSTRAKTYIDNIDSKKEWLIVSEKLNAKKSIFKISTAKIISAAAILIIVGFVALRYFKSAEHIAKPHLASSINQDKVRLSISTGETISLTGNKQIINIGDIKVLNNNKALSYSRTQNQAMDWMTLSVPAKFDYKITLADGTEVWLNSVSTLKFPTIFAKESREVYLEGEGFFKVAKNKNCPFIVHTPNSKVQVLGTTFNVNTYHPQSMVVSLLEGKVSLHAKGKNHVLNPGHQAVLTDQGFNDQLFNQQRVLGWMDGEEYFNNLSLTDIGEILKRCYGVKVFFEQQEISNFKLSGVIFKNKPIELFLNSLETSSEIKTEIKNNTVHIFY</sequence>
<dbReference type="PANTHER" id="PTHR30273">
    <property type="entry name" value="PERIPLASMIC SIGNAL SENSOR AND SIGMA FACTOR ACTIVATOR FECR-RELATED"/>
    <property type="match status" value="1"/>
</dbReference>
<dbReference type="AlphaFoldDB" id="A0A1W2AA70"/>
<evidence type="ECO:0000313" key="4">
    <source>
        <dbReference type="EMBL" id="SMC57615.1"/>
    </source>
</evidence>
<keyword evidence="1" id="KW-0812">Transmembrane</keyword>
<dbReference type="InterPro" id="IPR006860">
    <property type="entry name" value="FecR"/>
</dbReference>
<protein>
    <submittedName>
        <fullName evidence="4">FecR family protein</fullName>
    </submittedName>
</protein>
<dbReference type="PIRSF" id="PIRSF018266">
    <property type="entry name" value="FecR"/>
    <property type="match status" value="1"/>
</dbReference>
<accession>A0A1W2AA70</accession>
<name>A0A1W2AA70_9SPHI</name>
<evidence type="ECO:0000259" key="2">
    <source>
        <dbReference type="Pfam" id="PF04773"/>
    </source>
</evidence>
<dbReference type="Pfam" id="PF04773">
    <property type="entry name" value="FecR"/>
    <property type="match status" value="1"/>
</dbReference>
<evidence type="ECO:0000259" key="3">
    <source>
        <dbReference type="Pfam" id="PF16344"/>
    </source>
</evidence>
<dbReference type="EMBL" id="FWYB01000001">
    <property type="protein sequence ID" value="SMC57615.1"/>
    <property type="molecule type" value="Genomic_DNA"/>
</dbReference>
<proteinExistence type="predicted"/>